<organism evidence="3 4">
    <name type="scientific">Novipirellula herctigrandis</name>
    <dbReference type="NCBI Taxonomy" id="2527986"/>
    <lineage>
        <taxon>Bacteria</taxon>
        <taxon>Pseudomonadati</taxon>
        <taxon>Planctomycetota</taxon>
        <taxon>Planctomycetia</taxon>
        <taxon>Pirellulales</taxon>
        <taxon>Pirellulaceae</taxon>
        <taxon>Novipirellula</taxon>
    </lineage>
</organism>
<keyword evidence="4" id="KW-1185">Reference proteome</keyword>
<dbReference type="AlphaFoldDB" id="A0A5C5YNQ9"/>
<comment type="caution">
    <text evidence="3">The sequence shown here is derived from an EMBL/GenBank/DDBJ whole genome shotgun (WGS) entry which is preliminary data.</text>
</comment>
<dbReference type="Proteomes" id="UP000315010">
    <property type="component" value="Unassembled WGS sequence"/>
</dbReference>
<dbReference type="Pfam" id="PF07589">
    <property type="entry name" value="PEP-CTERM"/>
    <property type="match status" value="1"/>
</dbReference>
<dbReference type="EMBL" id="SJPJ01000002">
    <property type="protein sequence ID" value="TWT76592.1"/>
    <property type="molecule type" value="Genomic_DNA"/>
</dbReference>
<feature type="signal peptide" evidence="1">
    <location>
        <begin position="1"/>
        <end position="24"/>
    </location>
</feature>
<reference evidence="3 4" key="1">
    <citation type="submission" date="2019-02" db="EMBL/GenBank/DDBJ databases">
        <title>Deep-cultivation of Planctomycetes and their phenomic and genomic characterization uncovers novel biology.</title>
        <authorList>
            <person name="Wiegand S."/>
            <person name="Jogler M."/>
            <person name="Boedeker C."/>
            <person name="Pinto D."/>
            <person name="Vollmers J."/>
            <person name="Rivas-Marin E."/>
            <person name="Kohn T."/>
            <person name="Peeters S.H."/>
            <person name="Heuer A."/>
            <person name="Rast P."/>
            <person name="Oberbeckmann S."/>
            <person name="Bunk B."/>
            <person name="Jeske O."/>
            <person name="Meyerdierks A."/>
            <person name="Storesund J.E."/>
            <person name="Kallscheuer N."/>
            <person name="Luecker S."/>
            <person name="Lage O.M."/>
            <person name="Pohl T."/>
            <person name="Merkel B.J."/>
            <person name="Hornburger P."/>
            <person name="Mueller R.-W."/>
            <person name="Bruemmer F."/>
            <person name="Labrenz M."/>
            <person name="Spormann A.M."/>
            <person name="Op Den Camp H."/>
            <person name="Overmann J."/>
            <person name="Amann R."/>
            <person name="Jetten M.S.M."/>
            <person name="Mascher T."/>
            <person name="Medema M.H."/>
            <person name="Devos D.P."/>
            <person name="Kaster A.-K."/>
            <person name="Ovreas L."/>
            <person name="Rohde M."/>
            <person name="Galperin M.Y."/>
            <person name="Jogler C."/>
        </authorList>
    </citation>
    <scope>NUCLEOTIDE SEQUENCE [LARGE SCALE GENOMIC DNA]</scope>
    <source>
        <strain evidence="3 4">CA13</strain>
    </source>
</reference>
<evidence type="ECO:0000259" key="2">
    <source>
        <dbReference type="Pfam" id="PF07589"/>
    </source>
</evidence>
<protein>
    <recommendedName>
        <fullName evidence="2">Ice-binding protein C-terminal domain-containing protein</fullName>
    </recommendedName>
</protein>
<name>A0A5C5YNQ9_9BACT</name>
<proteinExistence type="predicted"/>
<evidence type="ECO:0000256" key="1">
    <source>
        <dbReference type="SAM" id="SignalP"/>
    </source>
</evidence>
<sequence precursor="true">MKLSVTFAFAAFVAMLFAIPQASAALVLSETFSYPDGPLVGAAGSPWTTSSGTAGQQNVVGGELYLSDNETEDTRAEFLGTTLATGFTSGSIVATFQMRMDSADPASSSATGKYITHFIGDSDELGDPGSFFGRVFVNDGSAGTDFVLGLSNSAGTASTAFVTELNSDTTYDLTLTLDIDSGTSSLSVGGLGTINATDAATVARVNAFGFRQTTTTGDQFFDNLAVNTISAVPEPGSFAMLGLIGLVGLTNRRRK</sequence>
<dbReference type="OrthoDB" id="260011at2"/>
<dbReference type="NCBIfam" id="TIGR02595">
    <property type="entry name" value="PEP_CTERM"/>
    <property type="match status" value="1"/>
</dbReference>
<feature type="domain" description="Ice-binding protein C-terminal" evidence="2">
    <location>
        <begin position="231"/>
        <end position="254"/>
    </location>
</feature>
<dbReference type="RefSeq" id="WP_146404334.1">
    <property type="nucleotide sequence ID" value="NZ_SJPJ01000002.1"/>
</dbReference>
<keyword evidence="1" id="KW-0732">Signal</keyword>
<dbReference type="InterPro" id="IPR013424">
    <property type="entry name" value="Ice-binding_C"/>
</dbReference>
<evidence type="ECO:0000313" key="3">
    <source>
        <dbReference type="EMBL" id="TWT76592.1"/>
    </source>
</evidence>
<accession>A0A5C5YNQ9</accession>
<evidence type="ECO:0000313" key="4">
    <source>
        <dbReference type="Proteomes" id="UP000315010"/>
    </source>
</evidence>
<feature type="chain" id="PRO_5023113367" description="Ice-binding protein C-terminal domain-containing protein" evidence="1">
    <location>
        <begin position="25"/>
        <end position="255"/>
    </location>
</feature>
<gene>
    <name evidence="3" type="ORF">CA13_70880</name>
</gene>